<evidence type="ECO:0000259" key="13">
    <source>
        <dbReference type="Pfam" id="PF20645"/>
    </source>
</evidence>
<organism evidence="14 15">
    <name type="scientific">Aspergillus wentii DTO 134E9</name>
    <dbReference type="NCBI Taxonomy" id="1073089"/>
    <lineage>
        <taxon>Eukaryota</taxon>
        <taxon>Fungi</taxon>
        <taxon>Dikarya</taxon>
        <taxon>Ascomycota</taxon>
        <taxon>Pezizomycotina</taxon>
        <taxon>Eurotiomycetes</taxon>
        <taxon>Eurotiomycetidae</taxon>
        <taxon>Eurotiales</taxon>
        <taxon>Aspergillaceae</taxon>
        <taxon>Aspergillus</taxon>
        <taxon>Aspergillus subgen. Cremei</taxon>
    </lineage>
</organism>
<comment type="subcellular location">
    <subcellularLocation>
        <location evidence="1">Nucleus</location>
        <location evidence="1">Nucleolus</location>
    </subcellularLocation>
</comment>
<reference evidence="15" key="1">
    <citation type="journal article" date="2017" name="Genome Biol.">
        <title>Comparative genomics reveals high biological diversity and specific adaptations in the industrially and medically important fungal genus Aspergillus.</title>
        <authorList>
            <person name="de Vries R.P."/>
            <person name="Riley R."/>
            <person name="Wiebenga A."/>
            <person name="Aguilar-Osorio G."/>
            <person name="Amillis S."/>
            <person name="Uchima C.A."/>
            <person name="Anderluh G."/>
            <person name="Asadollahi M."/>
            <person name="Askin M."/>
            <person name="Barry K."/>
            <person name="Battaglia E."/>
            <person name="Bayram O."/>
            <person name="Benocci T."/>
            <person name="Braus-Stromeyer S.A."/>
            <person name="Caldana C."/>
            <person name="Canovas D."/>
            <person name="Cerqueira G.C."/>
            <person name="Chen F."/>
            <person name="Chen W."/>
            <person name="Choi C."/>
            <person name="Clum A."/>
            <person name="Dos Santos R.A."/>
            <person name="Damasio A.R."/>
            <person name="Diallinas G."/>
            <person name="Emri T."/>
            <person name="Fekete E."/>
            <person name="Flipphi M."/>
            <person name="Freyberg S."/>
            <person name="Gallo A."/>
            <person name="Gournas C."/>
            <person name="Habgood R."/>
            <person name="Hainaut M."/>
            <person name="Harispe M.L."/>
            <person name="Henrissat B."/>
            <person name="Hilden K.S."/>
            <person name="Hope R."/>
            <person name="Hossain A."/>
            <person name="Karabika E."/>
            <person name="Karaffa L."/>
            <person name="Karanyi Z."/>
            <person name="Krasevec N."/>
            <person name="Kuo A."/>
            <person name="Kusch H."/>
            <person name="LaButti K."/>
            <person name="Lagendijk E.L."/>
            <person name="Lapidus A."/>
            <person name="Levasseur A."/>
            <person name="Lindquist E."/>
            <person name="Lipzen A."/>
            <person name="Logrieco A.F."/>
            <person name="MacCabe A."/>
            <person name="Maekelae M.R."/>
            <person name="Malavazi I."/>
            <person name="Melin P."/>
            <person name="Meyer V."/>
            <person name="Mielnichuk N."/>
            <person name="Miskei M."/>
            <person name="Molnar A.P."/>
            <person name="Mule G."/>
            <person name="Ngan C.Y."/>
            <person name="Orejas M."/>
            <person name="Orosz E."/>
            <person name="Ouedraogo J.P."/>
            <person name="Overkamp K.M."/>
            <person name="Park H.-S."/>
            <person name="Perrone G."/>
            <person name="Piumi F."/>
            <person name="Punt P.J."/>
            <person name="Ram A.F."/>
            <person name="Ramon A."/>
            <person name="Rauscher S."/>
            <person name="Record E."/>
            <person name="Riano-Pachon D.M."/>
            <person name="Robert V."/>
            <person name="Roehrig J."/>
            <person name="Ruller R."/>
            <person name="Salamov A."/>
            <person name="Salih N.S."/>
            <person name="Samson R.A."/>
            <person name="Sandor E."/>
            <person name="Sanguinetti M."/>
            <person name="Schuetze T."/>
            <person name="Sepcic K."/>
            <person name="Shelest E."/>
            <person name="Sherlock G."/>
            <person name="Sophianopoulou V."/>
            <person name="Squina F.M."/>
            <person name="Sun H."/>
            <person name="Susca A."/>
            <person name="Todd R.B."/>
            <person name="Tsang A."/>
            <person name="Unkles S.E."/>
            <person name="van de Wiele N."/>
            <person name="van Rossen-Uffink D."/>
            <person name="Oliveira J.V."/>
            <person name="Vesth T.C."/>
            <person name="Visser J."/>
            <person name="Yu J.-H."/>
            <person name="Zhou M."/>
            <person name="Andersen M.R."/>
            <person name="Archer D.B."/>
            <person name="Baker S.E."/>
            <person name="Benoit I."/>
            <person name="Brakhage A.A."/>
            <person name="Braus G.H."/>
            <person name="Fischer R."/>
            <person name="Frisvad J.C."/>
            <person name="Goldman G.H."/>
            <person name="Houbraken J."/>
            <person name="Oakley B."/>
            <person name="Pocsi I."/>
            <person name="Scazzocchio C."/>
            <person name="Seiboth B."/>
            <person name="vanKuyk P.A."/>
            <person name="Wortman J."/>
            <person name="Dyer P.S."/>
            <person name="Grigoriev I.V."/>
        </authorList>
    </citation>
    <scope>NUCLEOTIDE SEQUENCE [LARGE SCALE GENOMIC DNA]</scope>
    <source>
        <strain evidence="15">DTO 134E9</strain>
    </source>
</reference>
<evidence type="ECO:0000256" key="4">
    <source>
        <dbReference type="ARBA" id="ARBA00022771"/>
    </source>
</evidence>
<gene>
    <name evidence="14" type="ORF">ASPWEDRAFT_150756</name>
</gene>
<dbReference type="OrthoDB" id="428577at2759"/>
<dbReference type="InterPro" id="IPR033599">
    <property type="entry name" value="TAF1B/Rrn7"/>
</dbReference>
<dbReference type="GO" id="GO:0070860">
    <property type="term" value="C:RNA polymerase I core factor complex"/>
    <property type="evidence" value="ECO:0007669"/>
    <property type="project" value="InterPro"/>
</dbReference>
<feature type="compositionally biased region" description="Acidic residues" evidence="10">
    <location>
        <begin position="525"/>
        <end position="538"/>
    </location>
</feature>
<evidence type="ECO:0000256" key="3">
    <source>
        <dbReference type="ARBA" id="ARBA00022723"/>
    </source>
</evidence>
<evidence type="ECO:0000256" key="10">
    <source>
        <dbReference type="SAM" id="MobiDB-lite"/>
    </source>
</evidence>
<keyword evidence="5" id="KW-0862">Zinc</keyword>
<evidence type="ECO:0000256" key="6">
    <source>
        <dbReference type="ARBA" id="ARBA00023015"/>
    </source>
</evidence>
<evidence type="ECO:0000256" key="8">
    <source>
        <dbReference type="ARBA" id="ARBA00023163"/>
    </source>
</evidence>
<dbReference type="Proteomes" id="UP000184383">
    <property type="component" value="Unassembled WGS sequence"/>
</dbReference>
<keyword evidence="8" id="KW-0804">Transcription</keyword>
<dbReference type="Pfam" id="PF11781">
    <property type="entry name" value="Zn_ribbon_RRN7"/>
    <property type="match status" value="1"/>
</dbReference>
<feature type="domain" description="Rrn7/TAF1B N-terminal cyclin" evidence="12">
    <location>
        <begin position="80"/>
        <end position="201"/>
    </location>
</feature>
<evidence type="ECO:0000259" key="12">
    <source>
        <dbReference type="Pfam" id="PF20644"/>
    </source>
</evidence>
<feature type="domain" description="RRN7-type" evidence="11">
    <location>
        <begin position="4"/>
        <end position="36"/>
    </location>
</feature>
<dbReference type="EMBL" id="KV878210">
    <property type="protein sequence ID" value="OJJ39528.1"/>
    <property type="molecule type" value="Genomic_DNA"/>
</dbReference>
<evidence type="ECO:0000256" key="7">
    <source>
        <dbReference type="ARBA" id="ARBA00023125"/>
    </source>
</evidence>
<evidence type="ECO:0000256" key="1">
    <source>
        <dbReference type="ARBA" id="ARBA00004604"/>
    </source>
</evidence>
<dbReference type="InterPro" id="IPR021752">
    <property type="entry name" value="TF_Rrn7_Zf"/>
</dbReference>
<name>A0A1L9RXG2_ASPWE</name>
<dbReference type="InterPro" id="IPR048538">
    <property type="entry name" value="Rrn7_cyclin_C"/>
</dbReference>
<evidence type="ECO:0000313" key="15">
    <source>
        <dbReference type="Proteomes" id="UP000184383"/>
    </source>
</evidence>
<dbReference type="RefSeq" id="XP_040693204.1">
    <property type="nucleotide sequence ID" value="XM_040829586.1"/>
</dbReference>
<accession>A0A1L9RXG2</accession>
<keyword evidence="15" id="KW-1185">Reference proteome</keyword>
<keyword evidence="9" id="KW-0539">Nucleus</keyword>
<dbReference type="GeneID" id="63745434"/>
<evidence type="ECO:0000313" key="14">
    <source>
        <dbReference type="EMBL" id="OJJ39528.1"/>
    </source>
</evidence>
<feature type="compositionally biased region" description="Polar residues" evidence="10">
    <location>
        <begin position="132"/>
        <end position="143"/>
    </location>
</feature>
<dbReference type="PANTHER" id="PTHR31576:SF2">
    <property type="entry name" value="TATA BOX-BINDING PROTEIN-ASSOCIATED FACTOR RNA POLYMERASE I SUBUNIT B"/>
    <property type="match status" value="1"/>
</dbReference>
<dbReference type="Pfam" id="PF20644">
    <property type="entry name" value="Rrn7_cyclin_N"/>
    <property type="match status" value="1"/>
</dbReference>
<dbReference type="Pfam" id="PF20645">
    <property type="entry name" value="Rrn7_cyclin_C"/>
    <property type="match status" value="1"/>
</dbReference>
<feature type="region of interest" description="Disordered" evidence="10">
    <location>
        <begin position="120"/>
        <end position="145"/>
    </location>
</feature>
<keyword evidence="3" id="KW-0479">Metal-binding</keyword>
<dbReference type="GO" id="GO:0008270">
    <property type="term" value="F:zinc ion binding"/>
    <property type="evidence" value="ECO:0007669"/>
    <property type="project" value="UniProtKB-KW"/>
</dbReference>
<feature type="domain" description="Rrn7/TAF1B C-terminal cyclin" evidence="13">
    <location>
        <begin position="220"/>
        <end position="388"/>
    </location>
</feature>
<proteinExistence type="inferred from homology"/>
<dbReference type="PANTHER" id="PTHR31576">
    <property type="entry name" value="TATA BOX-BINDING PROTEIN-ASSOCIATED FACTOR RNA POLYMERASE I SUBUNIT B"/>
    <property type="match status" value="1"/>
</dbReference>
<protein>
    <submittedName>
        <fullName evidence="14">Uncharacterized protein</fullName>
    </submittedName>
</protein>
<keyword evidence="7" id="KW-0238">DNA-binding</keyword>
<feature type="region of interest" description="Disordered" evidence="10">
    <location>
        <begin position="521"/>
        <end position="546"/>
    </location>
</feature>
<keyword evidence="4" id="KW-0863">Zinc-finger</keyword>
<evidence type="ECO:0000256" key="5">
    <source>
        <dbReference type="ARBA" id="ARBA00022833"/>
    </source>
</evidence>
<dbReference type="GO" id="GO:0042790">
    <property type="term" value="P:nucleolar large rRNA transcription by RNA polymerase I"/>
    <property type="evidence" value="ECO:0007669"/>
    <property type="project" value="TreeGrafter"/>
</dbReference>
<keyword evidence="6" id="KW-0805">Transcription regulation</keyword>
<comment type="similarity">
    <text evidence="2">Belongs to the RRN7/TAF1B family.</text>
</comment>
<evidence type="ECO:0000259" key="11">
    <source>
        <dbReference type="Pfam" id="PF11781"/>
    </source>
</evidence>
<dbReference type="InterPro" id="IPR048540">
    <property type="entry name" value="Rrn7_cyclin_N"/>
</dbReference>
<dbReference type="AlphaFoldDB" id="A0A1L9RXG2"/>
<sequence length="546" mass="62687">MEYITRGVCGQEGCRERRYYLDNGLWFCRRGHQQEGQQVEEDPDDFGTHGKANRVKKAVSEKAQKTYRGRQAYGLFLQAYQLVLWKQCHAFVHGQGFPAEFENVVRDLWALRLSSFSEKISDDDGDAEPELFSSQPAATQESQEAPKLSGKYVEWPRLIDSIALCYLGSFLMRLPVNVQDIYRMVMREEVPFVRVIKSIPREMRDKLPQEYLSLLETKSLLKAEHLHNAVMDVALLYHHKFGLEFPPLNSPPLLFRYIKRLALPVEIYPAVFRLQKLAGFSFSYPTTIVGKKRSLNLPELQVMTLIVISTKLLFPFDDLERYPVSSKEPTSQVINWELWAQVQRHFDNRETAGGRIGKGNEIQVKEADVFNMTSSQLDEYMDWYENSWLDGSRGLNPLADLFPTGRAGVESQPGTTPVVGNEDEDINTMLQTVTSQLKPRKTISELDEDTLRPGSSYPRYRTETNLPEMARSFYEAAAKVVGVSLPTLVRAVFQAEYRITRWQEDQRRAEYYGEMEMKFARDASGDEMDEMDEIDEQGTSDLEGGP</sequence>
<dbReference type="STRING" id="1073089.A0A1L9RXG2"/>
<dbReference type="VEuPathDB" id="FungiDB:ASPWEDRAFT_150756"/>
<dbReference type="GO" id="GO:0001164">
    <property type="term" value="F:RNA polymerase I core promoter sequence-specific DNA binding"/>
    <property type="evidence" value="ECO:0007669"/>
    <property type="project" value="InterPro"/>
</dbReference>
<evidence type="ECO:0000256" key="9">
    <source>
        <dbReference type="ARBA" id="ARBA00023242"/>
    </source>
</evidence>
<evidence type="ECO:0000256" key="2">
    <source>
        <dbReference type="ARBA" id="ARBA00006899"/>
    </source>
</evidence>